<evidence type="ECO:0000313" key="1">
    <source>
        <dbReference type="EMBL" id="AVE06485.1"/>
    </source>
</evidence>
<name>A0A2L1JDB8_9PSED</name>
<sequence length="128" mass="14543">MLVAMEPQGFNMNTFLIGFTYHEPERWELFQKGIIEDCESSTGVYVTAPTLREAIAWSECIAEELLRASNSDPSLDWKSLGYDCWVVEEPSNSDWSHCLAFFQSVETGVFPDLEKMGTSAYGKWVEGR</sequence>
<gene>
    <name evidence="1" type="ORF">CYL20_18645</name>
</gene>
<accession>A0A2L1JDB8</accession>
<dbReference type="EMBL" id="CP025494">
    <property type="protein sequence ID" value="AVE06485.1"/>
    <property type="molecule type" value="Genomic_DNA"/>
</dbReference>
<dbReference type="Proteomes" id="UP000237830">
    <property type="component" value="Chromosome"/>
</dbReference>
<proteinExistence type="predicted"/>
<reference evidence="1 2" key="1">
    <citation type="submission" date="2017-12" db="EMBL/GenBank/DDBJ databases">
        <title>Genome sequence of Pseudomonas palleroniana MAB3.</title>
        <authorList>
            <person name="Nascimento F.X."/>
        </authorList>
    </citation>
    <scope>NUCLEOTIDE SEQUENCE [LARGE SCALE GENOMIC DNA]</scope>
    <source>
        <strain evidence="1 2">MAB3</strain>
    </source>
</reference>
<protein>
    <submittedName>
        <fullName evidence="1">Uncharacterized protein</fullName>
    </submittedName>
</protein>
<organism evidence="1 2">
    <name type="scientific">Pseudomonas palleroniana</name>
    <dbReference type="NCBI Taxonomy" id="191390"/>
    <lineage>
        <taxon>Bacteria</taxon>
        <taxon>Pseudomonadati</taxon>
        <taxon>Pseudomonadota</taxon>
        <taxon>Gammaproteobacteria</taxon>
        <taxon>Pseudomonadales</taxon>
        <taxon>Pseudomonadaceae</taxon>
        <taxon>Pseudomonas</taxon>
    </lineage>
</organism>
<evidence type="ECO:0000313" key="2">
    <source>
        <dbReference type="Proteomes" id="UP000237830"/>
    </source>
</evidence>
<dbReference type="AlphaFoldDB" id="A0A2L1JDB8"/>